<evidence type="ECO:0000313" key="2">
    <source>
        <dbReference type="EMBL" id="OYQ16599.1"/>
    </source>
</evidence>
<dbReference type="Proteomes" id="UP000216361">
    <property type="component" value="Unassembled WGS sequence"/>
</dbReference>
<evidence type="ECO:0000259" key="1">
    <source>
        <dbReference type="PROSITE" id="PS51352"/>
    </source>
</evidence>
<dbReference type="PANTHER" id="PTHR42852:SF18">
    <property type="entry name" value="CHROMOSOME UNDETERMINED SCAFFOLD_47, WHOLE GENOME SHOTGUN SEQUENCE"/>
    <property type="match status" value="1"/>
</dbReference>
<dbReference type="GO" id="GO:0016209">
    <property type="term" value="F:antioxidant activity"/>
    <property type="evidence" value="ECO:0007669"/>
    <property type="project" value="InterPro"/>
</dbReference>
<dbReference type="CDD" id="cd02966">
    <property type="entry name" value="TlpA_like_family"/>
    <property type="match status" value="1"/>
</dbReference>
<accession>A0A255XHZ8</accession>
<feature type="domain" description="Thioredoxin" evidence="1">
    <location>
        <begin position="62"/>
        <end position="206"/>
    </location>
</feature>
<gene>
    <name evidence="2" type="ORF">CHR90_16525</name>
</gene>
<dbReference type="InterPro" id="IPR000866">
    <property type="entry name" value="AhpC/TSA"/>
</dbReference>
<dbReference type="InterPro" id="IPR050553">
    <property type="entry name" value="Thioredoxin_ResA/DsbE_sf"/>
</dbReference>
<dbReference type="PROSITE" id="PS51352">
    <property type="entry name" value="THIOREDOXIN_2"/>
    <property type="match status" value="1"/>
</dbReference>
<dbReference type="InterPro" id="IPR036249">
    <property type="entry name" value="Thioredoxin-like_sf"/>
</dbReference>
<dbReference type="AlphaFoldDB" id="A0A255XHZ8"/>
<sequence>MPKGPSSPDNEARPILTRRGVLGGAVGSAILTMCAPLATAQAATPLPLQGAMAKFKPSAPDAASRSAVPDVTALDETGKERRLSDHLGQIVLLNFWATWCIPCVKEMPALLRLQQRWQAEKAPALVLPISLDRAGLAKVQEFYAQHGLAPLPLRNDKGGAAGRAFALRGLPTSILIDRKGREIGRFEGDAPWDGPEAAALFNALFDEA</sequence>
<dbReference type="InterPro" id="IPR006311">
    <property type="entry name" value="TAT_signal"/>
</dbReference>
<organism evidence="2 3">
    <name type="scientific">Elstera cyanobacteriorum</name>
    <dbReference type="NCBI Taxonomy" id="2022747"/>
    <lineage>
        <taxon>Bacteria</taxon>
        <taxon>Pseudomonadati</taxon>
        <taxon>Pseudomonadota</taxon>
        <taxon>Alphaproteobacteria</taxon>
        <taxon>Rhodospirillales</taxon>
        <taxon>Rhodospirillaceae</taxon>
        <taxon>Elstera</taxon>
    </lineage>
</organism>
<comment type="caution">
    <text evidence="2">The sequence shown here is derived from an EMBL/GenBank/DDBJ whole genome shotgun (WGS) entry which is preliminary data.</text>
</comment>
<dbReference type="RefSeq" id="WP_094410237.1">
    <property type="nucleotide sequence ID" value="NZ_BMJZ01000003.1"/>
</dbReference>
<dbReference type="OrthoDB" id="9799347at2"/>
<proteinExistence type="predicted"/>
<dbReference type="GO" id="GO:0016491">
    <property type="term" value="F:oxidoreductase activity"/>
    <property type="evidence" value="ECO:0007669"/>
    <property type="project" value="InterPro"/>
</dbReference>
<reference evidence="2 3" key="1">
    <citation type="submission" date="2017-07" db="EMBL/GenBank/DDBJ databases">
        <title>Elstera cyanobacteriorum sp. nov., a novel bacterium isolated from cyanobacterial aggregates in a eutrophic lake.</title>
        <authorList>
            <person name="Cai H."/>
        </authorList>
    </citation>
    <scope>NUCLEOTIDE SEQUENCE [LARGE SCALE GENOMIC DNA]</scope>
    <source>
        <strain evidence="2 3">TH019</strain>
    </source>
</reference>
<dbReference type="Pfam" id="PF00578">
    <property type="entry name" value="AhpC-TSA"/>
    <property type="match status" value="1"/>
</dbReference>
<dbReference type="SUPFAM" id="SSF52833">
    <property type="entry name" value="Thioredoxin-like"/>
    <property type="match status" value="1"/>
</dbReference>
<dbReference type="Gene3D" id="3.40.30.10">
    <property type="entry name" value="Glutaredoxin"/>
    <property type="match status" value="1"/>
</dbReference>
<dbReference type="PANTHER" id="PTHR42852">
    <property type="entry name" value="THIOL:DISULFIDE INTERCHANGE PROTEIN DSBE"/>
    <property type="match status" value="1"/>
</dbReference>
<dbReference type="InterPro" id="IPR013766">
    <property type="entry name" value="Thioredoxin_domain"/>
</dbReference>
<dbReference type="EMBL" id="NOXS01000035">
    <property type="protein sequence ID" value="OYQ16599.1"/>
    <property type="molecule type" value="Genomic_DNA"/>
</dbReference>
<evidence type="ECO:0000313" key="3">
    <source>
        <dbReference type="Proteomes" id="UP000216361"/>
    </source>
</evidence>
<dbReference type="PROSITE" id="PS51318">
    <property type="entry name" value="TAT"/>
    <property type="match status" value="1"/>
</dbReference>
<name>A0A255XHZ8_9PROT</name>
<protein>
    <recommendedName>
        <fullName evidence="1">Thioredoxin domain-containing protein</fullName>
    </recommendedName>
</protein>
<keyword evidence="3" id="KW-1185">Reference proteome</keyword>